<feature type="chain" id="PRO_5013883262" evidence="1">
    <location>
        <begin position="22"/>
        <end position="198"/>
    </location>
</feature>
<organism evidence="2 3">
    <name type="scientific">Stichopus japonicus</name>
    <name type="common">Sea cucumber</name>
    <dbReference type="NCBI Taxonomy" id="307972"/>
    <lineage>
        <taxon>Eukaryota</taxon>
        <taxon>Metazoa</taxon>
        <taxon>Echinodermata</taxon>
        <taxon>Eleutherozoa</taxon>
        <taxon>Echinozoa</taxon>
        <taxon>Holothuroidea</taxon>
        <taxon>Aspidochirotacea</taxon>
        <taxon>Aspidochirotida</taxon>
        <taxon>Stichopodidae</taxon>
        <taxon>Apostichopus</taxon>
    </lineage>
</organism>
<feature type="non-terminal residue" evidence="2">
    <location>
        <position position="198"/>
    </location>
</feature>
<keyword evidence="1" id="KW-0732">Signal</keyword>
<dbReference type="EMBL" id="MRZV01002121">
    <property type="protein sequence ID" value="PIK34622.1"/>
    <property type="molecule type" value="Genomic_DNA"/>
</dbReference>
<protein>
    <submittedName>
        <fullName evidence="2">Uncharacterized protein</fullName>
    </submittedName>
</protein>
<dbReference type="AlphaFoldDB" id="A0A2G8JFV8"/>
<proteinExistence type="predicted"/>
<feature type="signal peptide" evidence="1">
    <location>
        <begin position="1"/>
        <end position="21"/>
    </location>
</feature>
<evidence type="ECO:0000256" key="1">
    <source>
        <dbReference type="SAM" id="SignalP"/>
    </source>
</evidence>
<reference evidence="2 3" key="1">
    <citation type="journal article" date="2017" name="PLoS Biol.">
        <title>The sea cucumber genome provides insights into morphological evolution and visceral regeneration.</title>
        <authorList>
            <person name="Zhang X."/>
            <person name="Sun L."/>
            <person name="Yuan J."/>
            <person name="Sun Y."/>
            <person name="Gao Y."/>
            <person name="Zhang L."/>
            <person name="Li S."/>
            <person name="Dai H."/>
            <person name="Hamel J.F."/>
            <person name="Liu C."/>
            <person name="Yu Y."/>
            <person name="Liu S."/>
            <person name="Lin W."/>
            <person name="Guo K."/>
            <person name="Jin S."/>
            <person name="Xu P."/>
            <person name="Storey K.B."/>
            <person name="Huan P."/>
            <person name="Zhang T."/>
            <person name="Zhou Y."/>
            <person name="Zhang J."/>
            <person name="Lin C."/>
            <person name="Li X."/>
            <person name="Xing L."/>
            <person name="Huo D."/>
            <person name="Sun M."/>
            <person name="Wang L."/>
            <person name="Mercier A."/>
            <person name="Li F."/>
            <person name="Yang H."/>
            <person name="Xiang J."/>
        </authorList>
    </citation>
    <scope>NUCLEOTIDE SEQUENCE [LARGE SCALE GENOMIC DNA]</scope>
    <source>
        <strain evidence="2">Shaxun</strain>
        <tissue evidence="2">Muscle</tissue>
    </source>
</reference>
<name>A0A2G8JFV8_STIJA</name>
<keyword evidence="3" id="KW-1185">Reference proteome</keyword>
<dbReference type="Proteomes" id="UP000230750">
    <property type="component" value="Unassembled WGS sequence"/>
</dbReference>
<gene>
    <name evidence="2" type="ORF">BSL78_28550</name>
</gene>
<accession>A0A2G8JFV8</accession>
<comment type="caution">
    <text evidence="2">The sequence shown here is derived from an EMBL/GenBank/DDBJ whole genome shotgun (WGS) entry which is preliminary data.</text>
</comment>
<evidence type="ECO:0000313" key="3">
    <source>
        <dbReference type="Proteomes" id="UP000230750"/>
    </source>
</evidence>
<sequence>MASKTVLRAVLLTVFVCLISAAAILDCRIYCELATDINSPDLLVTSTPAECECVQEEEFDDYSGDGSGGIILTPCEIYCDIKERDLSKRNLIRPGGCTCDSDPIPTGECQELECPEWYHFDKSSCKCVTSKCPSHYVRIDERCEYCNLECSAGYYVDNRCECALNPCPEGSIRVGDNCEVPNCDVECPEGTYFDNLTC</sequence>
<evidence type="ECO:0000313" key="2">
    <source>
        <dbReference type="EMBL" id="PIK34622.1"/>
    </source>
</evidence>